<evidence type="ECO:0000313" key="2">
    <source>
        <dbReference type="Proteomes" id="UP000236047"/>
    </source>
</evidence>
<name>A0A2N8PR61_STRNR</name>
<dbReference type="Proteomes" id="UP000236047">
    <property type="component" value="Unassembled WGS sequence"/>
</dbReference>
<sequence>MMGMPSPSPARSLDLRRHTSGCPITPHEVDFHGLLQAECLRLDEQVCARRGGWGMEEAVRDPLTS</sequence>
<evidence type="ECO:0000313" key="1">
    <source>
        <dbReference type="EMBL" id="PNE43520.1"/>
    </source>
</evidence>
<organism evidence="1 2">
    <name type="scientific">Streptomyces noursei</name>
    <name type="common">Streptomyces albulus</name>
    <dbReference type="NCBI Taxonomy" id="1971"/>
    <lineage>
        <taxon>Bacteria</taxon>
        <taxon>Bacillati</taxon>
        <taxon>Actinomycetota</taxon>
        <taxon>Actinomycetes</taxon>
        <taxon>Kitasatosporales</taxon>
        <taxon>Streptomycetaceae</taxon>
        <taxon>Streptomyces</taxon>
    </lineage>
</organism>
<keyword evidence="2" id="KW-1185">Reference proteome</keyword>
<proteinExistence type="predicted"/>
<accession>A0A2N8PR61</accession>
<gene>
    <name evidence="1" type="ORF">AOB60_01050</name>
</gene>
<dbReference type="AlphaFoldDB" id="A0A2N8PR61"/>
<comment type="caution">
    <text evidence="1">The sequence shown here is derived from an EMBL/GenBank/DDBJ whole genome shotgun (WGS) entry which is preliminary data.</text>
</comment>
<protein>
    <submittedName>
        <fullName evidence="1">Uncharacterized protein</fullName>
    </submittedName>
</protein>
<reference evidence="2" key="1">
    <citation type="submission" date="2015-09" db="EMBL/GenBank/DDBJ databases">
        <authorList>
            <person name="Graham D.E."/>
            <person name="Mahan K.M."/>
            <person name="Klingeman D.M."/>
            <person name="Fida T."/>
            <person name="Giannone R.J."/>
            <person name="Hettich R.L."/>
            <person name="Parry R.J."/>
            <person name="Spain J.C."/>
        </authorList>
    </citation>
    <scope>NUCLEOTIDE SEQUENCE [LARGE SCALE GENOMIC DNA]</scope>
    <source>
        <strain evidence="2">JCM 4701</strain>
    </source>
</reference>
<dbReference type="EMBL" id="LJSN01000001">
    <property type="protein sequence ID" value="PNE43520.1"/>
    <property type="molecule type" value="Genomic_DNA"/>
</dbReference>